<organism evidence="1">
    <name type="scientific">Rhipicephalus appendiculatus</name>
    <name type="common">Brown ear tick</name>
    <dbReference type="NCBI Taxonomy" id="34631"/>
    <lineage>
        <taxon>Eukaryota</taxon>
        <taxon>Metazoa</taxon>
        <taxon>Ecdysozoa</taxon>
        <taxon>Arthropoda</taxon>
        <taxon>Chelicerata</taxon>
        <taxon>Arachnida</taxon>
        <taxon>Acari</taxon>
        <taxon>Parasitiformes</taxon>
        <taxon>Ixodida</taxon>
        <taxon>Ixodoidea</taxon>
        <taxon>Ixodidae</taxon>
        <taxon>Rhipicephalinae</taxon>
        <taxon>Rhipicephalus</taxon>
        <taxon>Rhipicephalus</taxon>
    </lineage>
</organism>
<dbReference type="AlphaFoldDB" id="A0A131YGB5"/>
<name>A0A131YGB5_RHIAP</name>
<protein>
    <submittedName>
        <fullName evidence="1">Uncharacterized protein</fullName>
    </submittedName>
</protein>
<evidence type="ECO:0000313" key="1">
    <source>
        <dbReference type="EMBL" id="JAP77545.1"/>
    </source>
</evidence>
<proteinExistence type="predicted"/>
<accession>A0A131YGB5</accession>
<sequence length="120" mass="14216">MYMNKFSCLNERYLMDLVLWLVYQIILTPFAKRRLRALTDVFTPPFKAHICYVNLRTLHSSCSNVFIFFNTCIMSPHCAHARFLYCASTSRFMHIFLRCVRFCQNACSCFSMCLFCSFLL</sequence>
<reference evidence="1" key="1">
    <citation type="journal article" date="2016" name="Ticks Tick Borne Dis.">
        <title>De novo assembly and annotation of the salivary gland transcriptome of Rhipicephalus appendiculatus male and female ticks during blood feeding.</title>
        <authorList>
            <person name="de Castro M.H."/>
            <person name="de Klerk D."/>
            <person name="Pienaar R."/>
            <person name="Latif A.A."/>
            <person name="Rees D.J."/>
            <person name="Mans B.J."/>
        </authorList>
    </citation>
    <scope>NUCLEOTIDE SEQUENCE</scope>
    <source>
        <tissue evidence="1">Salivary glands</tissue>
    </source>
</reference>
<dbReference type="EMBL" id="GEDV01011012">
    <property type="protein sequence ID" value="JAP77545.1"/>
    <property type="molecule type" value="Transcribed_RNA"/>
</dbReference>